<dbReference type="PROSITE" id="PS00086">
    <property type="entry name" value="CYTOCHROME_P450"/>
    <property type="match status" value="1"/>
</dbReference>
<protein>
    <submittedName>
        <fullName evidence="3">Cytochrome P450</fullName>
    </submittedName>
</protein>
<dbReference type="Pfam" id="PF00067">
    <property type="entry name" value="p450"/>
    <property type="match status" value="1"/>
</dbReference>
<evidence type="ECO:0000256" key="1">
    <source>
        <dbReference type="ARBA" id="ARBA00010617"/>
    </source>
</evidence>
<dbReference type="GO" id="GO:0004497">
    <property type="term" value="F:monooxygenase activity"/>
    <property type="evidence" value="ECO:0007669"/>
    <property type="project" value="UniProtKB-KW"/>
</dbReference>
<dbReference type="InterPro" id="IPR036396">
    <property type="entry name" value="Cyt_P450_sf"/>
</dbReference>
<comment type="similarity">
    <text evidence="1 2">Belongs to the cytochrome P450 family.</text>
</comment>
<dbReference type="PRINTS" id="PR00359">
    <property type="entry name" value="BP450"/>
</dbReference>
<dbReference type="InterPro" id="IPR017972">
    <property type="entry name" value="Cyt_P450_CS"/>
</dbReference>
<dbReference type="GO" id="GO:0020037">
    <property type="term" value="F:heme binding"/>
    <property type="evidence" value="ECO:0007669"/>
    <property type="project" value="InterPro"/>
</dbReference>
<dbReference type="Proteomes" id="UP000583266">
    <property type="component" value="Unassembled WGS sequence"/>
</dbReference>
<evidence type="ECO:0000313" key="3">
    <source>
        <dbReference type="EMBL" id="NML40274.1"/>
    </source>
</evidence>
<dbReference type="InterPro" id="IPR002397">
    <property type="entry name" value="Cyt_P450_B"/>
</dbReference>
<dbReference type="PANTHER" id="PTHR46696">
    <property type="entry name" value="P450, PUTATIVE (EUROFUNG)-RELATED"/>
    <property type="match status" value="1"/>
</dbReference>
<comment type="caution">
    <text evidence="3">The sequence shown here is derived from an EMBL/GenBank/DDBJ whole genome shotgun (WGS) entry which is preliminary data.</text>
</comment>
<evidence type="ECO:0000256" key="2">
    <source>
        <dbReference type="RuleBase" id="RU000461"/>
    </source>
</evidence>
<keyword evidence="2" id="KW-0408">Iron</keyword>
<dbReference type="GO" id="GO:0016705">
    <property type="term" value="F:oxidoreductase activity, acting on paired donors, with incorporation or reduction of molecular oxygen"/>
    <property type="evidence" value="ECO:0007669"/>
    <property type="project" value="InterPro"/>
</dbReference>
<dbReference type="InterPro" id="IPR001128">
    <property type="entry name" value="Cyt_P450"/>
</dbReference>
<dbReference type="RefSeq" id="WP_169227383.1">
    <property type="nucleotide sequence ID" value="NZ_JABBGC010000003.1"/>
</dbReference>
<dbReference type="Gene3D" id="1.10.630.10">
    <property type="entry name" value="Cytochrome P450"/>
    <property type="match status" value="1"/>
</dbReference>
<keyword evidence="2" id="KW-0503">Monooxygenase</keyword>
<dbReference type="SUPFAM" id="SSF48264">
    <property type="entry name" value="Cytochrome P450"/>
    <property type="match status" value="1"/>
</dbReference>
<evidence type="ECO:0000313" key="4">
    <source>
        <dbReference type="Proteomes" id="UP000583266"/>
    </source>
</evidence>
<keyword evidence="2" id="KW-0560">Oxidoreductase</keyword>
<dbReference type="GO" id="GO:0005506">
    <property type="term" value="F:iron ion binding"/>
    <property type="evidence" value="ECO:0007669"/>
    <property type="project" value="InterPro"/>
</dbReference>
<reference evidence="3 4" key="1">
    <citation type="submission" date="2020-04" db="EMBL/GenBank/DDBJ databases">
        <title>Chitinophaga sp. G-6-1-13 sp. nov., isolated from soil.</title>
        <authorList>
            <person name="Dahal R.H."/>
            <person name="Chaudhary D.K."/>
        </authorList>
    </citation>
    <scope>NUCLEOTIDE SEQUENCE [LARGE SCALE GENOMIC DNA]</scope>
    <source>
        <strain evidence="3 4">G-6-1-13</strain>
    </source>
</reference>
<organism evidence="3 4">
    <name type="scientific">Chitinophaga fulva</name>
    <dbReference type="NCBI Taxonomy" id="2728842"/>
    <lineage>
        <taxon>Bacteria</taxon>
        <taxon>Pseudomonadati</taxon>
        <taxon>Bacteroidota</taxon>
        <taxon>Chitinophagia</taxon>
        <taxon>Chitinophagales</taxon>
        <taxon>Chitinophagaceae</taxon>
        <taxon>Chitinophaga</taxon>
    </lineage>
</organism>
<dbReference type="PRINTS" id="PR00385">
    <property type="entry name" value="P450"/>
</dbReference>
<proteinExistence type="inferred from homology"/>
<dbReference type="EMBL" id="JABBGC010000003">
    <property type="protein sequence ID" value="NML40274.1"/>
    <property type="molecule type" value="Genomic_DNA"/>
</dbReference>
<dbReference type="PANTHER" id="PTHR46696:SF6">
    <property type="entry name" value="P450, PUTATIVE (EUROFUNG)-RELATED"/>
    <property type="match status" value="1"/>
</dbReference>
<keyword evidence="2" id="KW-0479">Metal-binding</keyword>
<gene>
    <name evidence="3" type="ORF">HHL17_23960</name>
</gene>
<keyword evidence="2" id="KW-0349">Heme</keyword>
<dbReference type="AlphaFoldDB" id="A0A848GPE2"/>
<sequence>MPTHPNNIHFDADFPLMDGKVGAWQFYRYADVKTMLYDYKTYSNIYMPENGMLGANMNQTDPPLHTTLRAIVSPYFSRQAIKSIEPFIIAQCNRLLDLLPQNDINFVRDVTFPLSASVIGHILGIPEQFHSKIDEWAKVIVTAGYVENGVSMAAQAQKEMAALFVDLMAEQNKSTTLLSALSGDQSNLPALTSESKLGNAMTILLAGYETTASLLNNTIYELAKDNILQTIIRGNPEKTGQAILEVLRLRPSLTSMYRRVEKETTISGVLIPTGDIVNGWISIANRDESVFVNPDYLDLSRHNSNQALSFGYGIHHCIGAILAQAETQILTTQLLSRSVNVTLIDQKTPPQSPSIITPTFLNLPMNVQWR</sequence>
<accession>A0A848GPE2</accession>
<name>A0A848GPE2_9BACT</name>
<keyword evidence="4" id="KW-1185">Reference proteome</keyword>